<accession>A0A917E4Q5</accession>
<evidence type="ECO:0000256" key="8">
    <source>
        <dbReference type="ARBA" id="ARBA00023136"/>
    </source>
</evidence>
<evidence type="ECO:0000313" key="13">
    <source>
        <dbReference type="Proteomes" id="UP000644699"/>
    </source>
</evidence>
<keyword evidence="4 10" id="KW-0812">Transmembrane</keyword>
<proteinExistence type="predicted"/>
<feature type="transmembrane region" description="Helical" evidence="10">
    <location>
        <begin position="83"/>
        <end position="106"/>
    </location>
</feature>
<feature type="domain" description="Cation/H+ exchanger transmembrane" evidence="11">
    <location>
        <begin position="12"/>
        <end position="403"/>
    </location>
</feature>
<dbReference type="EMBL" id="BMIQ01000003">
    <property type="protein sequence ID" value="GGE02832.1"/>
    <property type="molecule type" value="Genomic_DNA"/>
</dbReference>
<dbReference type="GO" id="GO:0098719">
    <property type="term" value="P:sodium ion import across plasma membrane"/>
    <property type="evidence" value="ECO:0007669"/>
    <property type="project" value="TreeGrafter"/>
</dbReference>
<keyword evidence="3" id="KW-1003">Cell membrane</keyword>
<name>A0A917E4Q5_9HYPH</name>
<feature type="transmembrane region" description="Helical" evidence="10">
    <location>
        <begin position="54"/>
        <end position="71"/>
    </location>
</feature>
<evidence type="ECO:0000256" key="3">
    <source>
        <dbReference type="ARBA" id="ARBA00022475"/>
    </source>
</evidence>
<feature type="transmembrane region" description="Helical" evidence="10">
    <location>
        <begin position="233"/>
        <end position="251"/>
    </location>
</feature>
<protein>
    <submittedName>
        <fullName evidence="12">Sodium:proton antiporter</fullName>
    </submittedName>
</protein>
<reference evidence="12" key="1">
    <citation type="journal article" date="2014" name="Int. J. Syst. Evol. Microbiol.">
        <title>Complete genome sequence of Corynebacterium casei LMG S-19264T (=DSM 44701T), isolated from a smear-ripened cheese.</title>
        <authorList>
            <consortium name="US DOE Joint Genome Institute (JGI-PGF)"/>
            <person name="Walter F."/>
            <person name="Albersmeier A."/>
            <person name="Kalinowski J."/>
            <person name="Ruckert C."/>
        </authorList>
    </citation>
    <scope>NUCLEOTIDE SEQUENCE</scope>
    <source>
        <strain evidence="12">CGMCC 1.15367</strain>
    </source>
</reference>
<reference evidence="12" key="2">
    <citation type="submission" date="2020-09" db="EMBL/GenBank/DDBJ databases">
        <authorList>
            <person name="Sun Q."/>
            <person name="Zhou Y."/>
        </authorList>
    </citation>
    <scope>NUCLEOTIDE SEQUENCE</scope>
    <source>
        <strain evidence="12">CGMCC 1.15367</strain>
    </source>
</reference>
<evidence type="ECO:0000256" key="4">
    <source>
        <dbReference type="ARBA" id="ARBA00022692"/>
    </source>
</evidence>
<keyword evidence="13" id="KW-1185">Reference proteome</keyword>
<dbReference type="PANTHER" id="PTHR10110:SF86">
    <property type="entry name" value="SODIUM_HYDROGEN EXCHANGER 7"/>
    <property type="match status" value="1"/>
</dbReference>
<sequence>MHAFEAILALLMGATILSSFAKRVGVPYPTILAVGGAVLAFIPGAPRIELPPELILALFVAPVLLDAAYDASFRDLRANWLPVGSLVLVAVGLTTMAVAVTARWFFPDMPLAVGIALGAILAPPDAVAALAVLRQVSPPYRIRVILEGESLLNDASALLIYRLAVGAVTAGSFSVTDAAPTFAVVVFGSILAGWALAWPIGRATARIQSAPESVVLQFVVTFGAWLLAERLGLSGVVTVVVLGLTLARKNTAALTARIRVPSFAIWETVTMVLNVMAFTLVGLEIGPIVDNVSGAELRGLLVGSVTVLGVVILVRLAWTLTYEVALRIGTSGRDAREPRGRAVQPSAKTALVVGWSGMRGIVTLATALALPSDFPYRDFIQLTAFVVVLGTLLIQGLTLRRLLASVGLPPEDTVEREIDMARRASLKAALTALEGEDDAAAGRLREEYREALAWLKAGEDLRDTRENGLRLRMVTAARGSIADLRDTEAIGDEAYRRVEEELDMLELSAEAAGPTGPAR</sequence>
<comment type="caution">
    <text evidence="12">The sequence shown here is derived from an EMBL/GenBank/DDBJ whole genome shotgun (WGS) entry which is preliminary data.</text>
</comment>
<evidence type="ECO:0000313" key="12">
    <source>
        <dbReference type="EMBL" id="GGE02832.1"/>
    </source>
</evidence>
<keyword evidence="2" id="KW-0813">Transport</keyword>
<dbReference type="PANTHER" id="PTHR10110">
    <property type="entry name" value="SODIUM/HYDROGEN EXCHANGER"/>
    <property type="match status" value="1"/>
</dbReference>
<keyword evidence="8 10" id="KW-0472">Membrane</keyword>
<dbReference type="Gene3D" id="6.10.140.1330">
    <property type="match status" value="1"/>
</dbReference>
<gene>
    <name evidence="12" type="ORF">GCM10011390_22130</name>
</gene>
<dbReference type="GO" id="GO:0015386">
    <property type="term" value="F:potassium:proton antiporter activity"/>
    <property type="evidence" value="ECO:0007669"/>
    <property type="project" value="TreeGrafter"/>
</dbReference>
<dbReference type="RefSeq" id="WP_188908414.1">
    <property type="nucleotide sequence ID" value="NZ_BMIQ01000003.1"/>
</dbReference>
<keyword evidence="9" id="KW-0739">Sodium transport</keyword>
<dbReference type="InterPro" id="IPR006153">
    <property type="entry name" value="Cation/H_exchanger_TM"/>
</dbReference>
<dbReference type="GO" id="GO:0015385">
    <property type="term" value="F:sodium:proton antiporter activity"/>
    <property type="evidence" value="ECO:0007669"/>
    <property type="project" value="InterPro"/>
</dbReference>
<organism evidence="12 13">
    <name type="scientific">Aureimonas endophytica</name>
    <dbReference type="NCBI Taxonomy" id="2027858"/>
    <lineage>
        <taxon>Bacteria</taxon>
        <taxon>Pseudomonadati</taxon>
        <taxon>Pseudomonadota</taxon>
        <taxon>Alphaproteobacteria</taxon>
        <taxon>Hyphomicrobiales</taxon>
        <taxon>Aurantimonadaceae</taxon>
        <taxon>Aureimonas</taxon>
    </lineage>
</organism>
<dbReference type="InterPro" id="IPR018422">
    <property type="entry name" value="Cation/H_exchanger_CPA1"/>
</dbReference>
<feature type="transmembrane region" description="Helical" evidence="10">
    <location>
        <begin position="349"/>
        <end position="370"/>
    </location>
</feature>
<comment type="subcellular location">
    <subcellularLocation>
        <location evidence="1">Cell membrane</location>
        <topology evidence="1">Multi-pass membrane protein</topology>
    </subcellularLocation>
</comment>
<feature type="transmembrane region" description="Helical" evidence="10">
    <location>
        <begin position="382"/>
        <end position="399"/>
    </location>
</feature>
<keyword evidence="5 10" id="KW-1133">Transmembrane helix</keyword>
<evidence type="ECO:0000256" key="5">
    <source>
        <dbReference type="ARBA" id="ARBA00022989"/>
    </source>
</evidence>
<dbReference type="GO" id="GO:0051453">
    <property type="term" value="P:regulation of intracellular pH"/>
    <property type="evidence" value="ECO:0007669"/>
    <property type="project" value="TreeGrafter"/>
</dbReference>
<feature type="transmembrane region" description="Helical" evidence="10">
    <location>
        <begin position="112"/>
        <end position="133"/>
    </location>
</feature>
<evidence type="ECO:0000256" key="7">
    <source>
        <dbReference type="ARBA" id="ARBA00023065"/>
    </source>
</evidence>
<keyword evidence="7" id="KW-0406">Ion transport</keyword>
<evidence type="ECO:0000256" key="1">
    <source>
        <dbReference type="ARBA" id="ARBA00004651"/>
    </source>
</evidence>
<feature type="transmembrane region" description="Helical" evidence="10">
    <location>
        <begin position="179"/>
        <end position="198"/>
    </location>
</feature>
<feature type="transmembrane region" description="Helical" evidence="10">
    <location>
        <begin position="297"/>
        <end position="318"/>
    </location>
</feature>
<keyword evidence="6" id="KW-0915">Sodium</keyword>
<evidence type="ECO:0000256" key="9">
    <source>
        <dbReference type="ARBA" id="ARBA00023201"/>
    </source>
</evidence>
<dbReference type="AlphaFoldDB" id="A0A917E4Q5"/>
<dbReference type="Proteomes" id="UP000644699">
    <property type="component" value="Unassembled WGS sequence"/>
</dbReference>
<evidence type="ECO:0000259" key="11">
    <source>
        <dbReference type="Pfam" id="PF00999"/>
    </source>
</evidence>
<evidence type="ECO:0000256" key="10">
    <source>
        <dbReference type="SAM" id="Phobius"/>
    </source>
</evidence>
<dbReference type="GO" id="GO:0005886">
    <property type="term" value="C:plasma membrane"/>
    <property type="evidence" value="ECO:0007669"/>
    <property type="project" value="UniProtKB-SubCell"/>
</dbReference>
<dbReference type="Pfam" id="PF00999">
    <property type="entry name" value="Na_H_Exchanger"/>
    <property type="match status" value="1"/>
</dbReference>
<evidence type="ECO:0000256" key="6">
    <source>
        <dbReference type="ARBA" id="ARBA00023053"/>
    </source>
</evidence>
<evidence type="ECO:0000256" key="2">
    <source>
        <dbReference type="ARBA" id="ARBA00022448"/>
    </source>
</evidence>
<feature type="transmembrane region" description="Helical" evidence="10">
    <location>
        <begin position="263"/>
        <end position="285"/>
    </location>
</feature>